<dbReference type="NCBIfam" id="NF047593">
    <property type="entry name" value="IS66_ISAeme5_TnpA"/>
    <property type="match status" value="1"/>
</dbReference>
<organism evidence="1 2">
    <name type="scientific">Salegentibacter echinorum</name>
    <dbReference type="NCBI Taxonomy" id="1073325"/>
    <lineage>
        <taxon>Bacteria</taxon>
        <taxon>Pseudomonadati</taxon>
        <taxon>Bacteroidota</taxon>
        <taxon>Flavobacteriia</taxon>
        <taxon>Flavobacteriales</taxon>
        <taxon>Flavobacteriaceae</taxon>
        <taxon>Salegentibacter</taxon>
    </lineage>
</organism>
<dbReference type="AlphaFoldDB" id="A0A1M5H668"/>
<evidence type="ECO:0000313" key="2">
    <source>
        <dbReference type="Proteomes" id="UP000183945"/>
    </source>
</evidence>
<reference evidence="2" key="1">
    <citation type="submission" date="2016-11" db="EMBL/GenBank/DDBJ databases">
        <authorList>
            <person name="Varghese N."/>
            <person name="Submissions S."/>
        </authorList>
    </citation>
    <scope>NUCLEOTIDE SEQUENCE [LARGE SCALE GENOMIC DNA]</scope>
    <source>
        <strain evidence="2">DSM 24579</strain>
    </source>
</reference>
<dbReference type="EMBL" id="FQVT01000005">
    <property type="protein sequence ID" value="SHG11386.1"/>
    <property type="molecule type" value="Genomic_DNA"/>
</dbReference>
<name>A0A1M5H668_SALEC</name>
<keyword evidence="2" id="KW-1185">Reference proteome</keyword>
<evidence type="ECO:0008006" key="3">
    <source>
        <dbReference type="Google" id="ProtNLM"/>
    </source>
</evidence>
<sequence length="92" mass="10580">MSKEQEMFTLIDEFKNSALNAKAFCETNGVVPSTFYYWKKKKALKELPETSGFISISPKVETGSLELIYPNGIRLRLEDSQLELISKLIRLY</sequence>
<dbReference type="STRING" id="1073325.SAMN05444483_1053"/>
<gene>
    <name evidence="1" type="ORF">SAMN05444483_1053</name>
</gene>
<evidence type="ECO:0000313" key="1">
    <source>
        <dbReference type="EMBL" id="SHG11386.1"/>
    </source>
</evidence>
<accession>A0A1M5H668</accession>
<dbReference type="Proteomes" id="UP000183945">
    <property type="component" value="Unassembled WGS sequence"/>
</dbReference>
<proteinExistence type="predicted"/>
<dbReference type="RefSeq" id="WP_072879121.1">
    <property type="nucleotide sequence ID" value="NZ_FQVT01000005.1"/>
</dbReference>
<dbReference type="OrthoDB" id="671208at2"/>
<protein>
    <recommendedName>
        <fullName evidence="3">Transposase</fullName>
    </recommendedName>
</protein>